<evidence type="ECO:0000313" key="2">
    <source>
        <dbReference type="Proteomes" id="UP001152795"/>
    </source>
</evidence>
<name>A0A6S7HMG6_PARCT</name>
<dbReference type="EMBL" id="CACRXK020005227">
    <property type="protein sequence ID" value="CAB4005529.1"/>
    <property type="molecule type" value="Genomic_DNA"/>
</dbReference>
<dbReference type="Proteomes" id="UP001152795">
    <property type="component" value="Unassembled WGS sequence"/>
</dbReference>
<comment type="caution">
    <text evidence="1">The sequence shown here is derived from an EMBL/GenBank/DDBJ whole genome shotgun (WGS) entry which is preliminary data.</text>
</comment>
<organism evidence="1 2">
    <name type="scientific">Paramuricea clavata</name>
    <name type="common">Red gorgonian</name>
    <name type="synonym">Violescent sea-whip</name>
    <dbReference type="NCBI Taxonomy" id="317549"/>
    <lineage>
        <taxon>Eukaryota</taxon>
        <taxon>Metazoa</taxon>
        <taxon>Cnidaria</taxon>
        <taxon>Anthozoa</taxon>
        <taxon>Octocorallia</taxon>
        <taxon>Malacalcyonacea</taxon>
        <taxon>Plexauridae</taxon>
        <taxon>Paramuricea</taxon>
    </lineage>
</organism>
<evidence type="ECO:0000313" key="1">
    <source>
        <dbReference type="EMBL" id="CAB4005529.1"/>
    </source>
</evidence>
<keyword evidence="2" id="KW-1185">Reference proteome</keyword>
<dbReference type="AlphaFoldDB" id="A0A6S7HMG6"/>
<feature type="non-terminal residue" evidence="1">
    <location>
        <position position="1"/>
    </location>
</feature>
<accession>A0A6S7HMG6</accession>
<reference evidence="1" key="1">
    <citation type="submission" date="2020-04" db="EMBL/GenBank/DDBJ databases">
        <authorList>
            <person name="Alioto T."/>
            <person name="Alioto T."/>
            <person name="Gomez Garrido J."/>
        </authorList>
    </citation>
    <scope>NUCLEOTIDE SEQUENCE</scope>
    <source>
        <strain evidence="1">A484AB</strain>
    </source>
</reference>
<proteinExistence type="predicted"/>
<sequence>DDPDSEIDLQRSSKFPKLVLGAGIEICNLNSAFISAEGENIVKFGDAVTIDMQRPPHTPRCLLCF</sequence>
<gene>
    <name evidence="1" type="ORF">PACLA_8A014526</name>
</gene>
<protein>
    <submittedName>
        <fullName evidence="1">Uncharacterized protein</fullName>
    </submittedName>
</protein>